<dbReference type="PROSITE" id="PS51419">
    <property type="entry name" value="RAB"/>
    <property type="match status" value="1"/>
</dbReference>
<sequence>MDPVLLRFIFFGQWGSGKTSASTRYCEDHYSDHYSVHVGIDFRIKRFNNLDPNMILQVWDKKTHRGSRTDIYPLILFRDANAIFVFFDVTNRESFDFVEQEIQQIPPLHDIELYIVGTKIDLETKRIISREEAIEFAQKYTAKYFEISAKENINVHQSFDNIVKSIFFKKINEFSESQPSIATSTTPTNTSTPTPITKSDCIIQ</sequence>
<dbReference type="GO" id="GO:0005525">
    <property type="term" value="F:GTP binding"/>
    <property type="evidence" value="ECO:0007669"/>
    <property type="project" value="UniProtKB-KW"/>
</dbReference>
<evidence type="ECO:0000256" key="2">
    <source>
        <dbReference type="ARBA" id="ARBA00022741"/>
    </source>
</evidence>
<name>A0A8J4V6C3_9MYCE</name>
<proteinExistence type="inferred from homology"/>
<keyword evidence="4" id="KW-0449">Lipoprotein</keyword>
<comment type="caution">
    <text evidence="6">The sequence shown here is derived from an EMBL/GenBank/DDBJ whole genome shotgun (WGS) entry which is preliminary data.</text>
</comment>
<evidence type="ECO:0000256" key="5">
    <source>
        <dbReference type="SAM" id="MobiDB-lite"/>
    </source>
</evidence>
<dbReference type="EMBL" id="AJWJ01000089">
    <property type="protein sequence ID" value="KAF2075692.1"/>
    <property type="molecule type" value="Genomic_DNA"/>
</dbReference>
<evidence type="ECO:0008006" key="8">
    <source>
        <dbReference type="Google" id="ProtNLM"/>
    </source>
</evidence>
<dbReference type="InterPro" id="IPR050227">
    <property type="entry name" value="Rab"/>
</dbReference>
<dbReference type="CDD" id="cd00154">
    <property type="entry name" value="Rab"/>
    <property type="match status" value="1"/>
</dbReference>
<dbReference type="PROSITE" id="PS51421">
    <property type="entry name" value="RAS"/>
    <property type="match status" value="1"/>
</dbReference>
<dbReference type="PANTHER" id="PTHR47977">
    <property type="entry name" value="RAS-RELATED PROTEIN RAB"/>
    <property type="match status" value="1"/>
</dbReference>
<dbReference type="FunFam" id="3.40.50.300:FF:001447">
    <property type="entry name" value="Ras-related protein Rab-1B"/>
    <property type="match status" value="1"/>
</dbReference>
<evidence type="ECO:0000313" key="6">
    <source>
        <dbReference type="EMBL" id="KAF2075692.1"/>
    </source>
</evidence>
<comment type="similarity">
    <text evidence="1">Belongs to the small GTPase superfamily. Rab family.</text>
</comment>
<keyword evidence="3" id="KW-0342">GTP-binding</keyword>
<organism evidence="6 7">
    <name type="scientific">Polysphondylium violaceum</name>
    <dbReference type="NCBI Taxonomy" id="133409"/>
    <lineage>
        <taxon>Eukaryota</taxon>
        <taxon>Amoebozoa</taxon>
        <taxon>Evosea</taxon>
        <taxon>Eumycetozoa</taxon>
        <taxon>Dictyostelia</taxon>
        <taxon>Dictyosteliales</taxon>
        <taxon>Dictyosteliaceae</taxon>
        <taxon>Polysphondylium</taxon>
    </lineage>
</organism>
<protein>
    <recommendedName>
        <fullName evidence="8">Rab GTPase</fullName>
    </recommendedName>
</protein>
<dbReference type="Gene3D" id="3.40.50.300">
    <property type="entry name" value="P-loop containing nucleotide triphosphate hydrolases"/>
    <property type="match status" value="1"/>
</dbReference>
<accession>A0A8J4V6C3</accession>
<dbReference type="SMART" id="SM00173">
    <property type="entry name" value="RAS"/>
    <property type="match status" value="1"/>
</dbReference>
<dbReference type="Proteomes" id="UP000695562">
    <property type="component" value="Unassembled WGS sequence"/>
</dbReference>
<evidence type="ECO:0000256" key="1">
    <source>
        <dbReference type="ARBA" id="ARBA00006270"/>
    </source>
</evidence>
<dbReference type="PRINTS" id="PR00449">
    <property type="entry name" value="RASTRNSFRMNG"/>
</dbReference>
<dbReference type="InterPro" id="IPR027417">
    <property type="entry name" value="P-loop_NTPase"/>
</dbReference>
<evidence type="ECO:0000313" key="7">
    <source>
        <dbReference type="Proteomes" id="UP000695562"/>
    </source>
</evidence>
<dbReference type="GO" id="GO:0003924">
    <property type="term" value="F:GTPase activity"/>
    <property type="evidence" value="ECO:0007669"/>
    <property type="project" value="InterPro"/>
</dbReference>
<keyword evidence="7" id="KW-1185">Reference proteome</keyword>
<reference evidence="6" key="1">
    <citation type="submission" date="2020-01" db="EMBL/GenBank/DDBJ databases">
        <title>Development of genomics and gene disruption for Polysphondylium violaceum indicates a role for the polyketide synthase stlB in stalk morphogenesis.</title>
        <authorList>
            <person name="Narita B."/>
            <person name="Kawabe Y."/>
            <person name="Kin K."/>
            <person name="Saito T."/>
            <person name="Gibbs R."/>
            <person name="Kuspa A."/>
            <person name="Muzny D."/>
            <person name="Queller D."/>
            <person name="Richards S."/>
            <person name="Strassman J."/>
            <person name="Sucgang R."/>
            <person name="Worley K."/>
            <person name="Schaap P."/>
        </authorList>
    </citation>
    <scope>NUCLEOTIDE SEQUENCE</scope>
    <source>
        <strain evidence="6">QSvi11</strain>
    </source>
</reference>
<evidence type="ECO:0000256" key="3">
    <source>
        <dbReference type="ARBA" id="ARBA00023134"/>
    </source>
</evidence>
<gene>
    <name evidence="6" type="ORF">CYY_003005</name>
</gene>
<dbReference type="SMART" id="SM00175">
    <property type="entry name" value="RAB"/>
    <property type="match status" value="1"/>
</dbReference>
<keyword evidence="2" id="KW-0547">Nucleotide-binding</keyword>
<dbReference type="SMART" id="SM00174">
    <property type="entry name" value="RHO"/>
    <property type="match status" value="1"/>
</dbReference>
<dbReference type="Pfam" id="PF00071">
    <property type="entry name" value="Ras"/>
    <property type="match status" value="1"/>
</dbReference>
<dbReference type="SUPFAM" id="SSF52540">
    <property type="entry name" value="P-loop containing nucleoside triphosphate hydrolases"/>
    <property type="match status" value="1"/>
</dbReference>
<dbReference type="AlphaFoldDB" id="A0A8J4V6C3"/>
<dbReference type="InterPro" id="IPR001806">
    <property type="entry name" value="Small_GTPase"/>
</dbReference>
<feature type="region of interest" description="Disordered" evidence="5">
    <location>
        <begin position="179"/>
        <end position="204"/>
    </location>
</feature>
<evidence type="ECO:0000256" key="4">
    <source>
        <dbReference type="ARBA" id="ARBA00023288"/>
    </source>
</evidence>